<sequence length="592" mass="64043">MEQTTVHTKAPSQKDASPATSQPASPQQQQQTQQQQQQQQQNQQQQQQLQQQQLQQQQQQQVVLSLAADVRSVITSQRHVRTITTAGRITTGHVLDEEEDYEDNQQQQHQQHQQHCVEEQKVPGTPPQEERQHGRSPPQQHLRQQHAVSPAGEAPHSRQSSPATHLQEVAHHSPQFYQEPHHKPPPPPLPHVRYSTAAAVSQLQQPRYTPPTPHHQLVYTTVAMPERAYQQHSSPPPLMAINSLHHSGGHAVAAPPQRYAAVARPQQRYASPSAEQQRYATPPTMHVYQAQGMTPPPPLEQIDHPQVASFGDAVTIKFEDGDMAHLQHLKEAAAMAVQDGGELVAAHHHRMPPPPQSEAVSTTYTTLETVTLTNAPTTPYHGTYSDAHHYQLLPAAGETSSSTSTSTYPVSVVGKQPGPGGGGDLYTLCPSPMGSKQVVLSGSPDATLVYMKSDPTLASSLKPPPTAQQILYGHYDQQAPGSPGPQQVTLYGAGSASYQYISKLPPDSGPQYWTTSAGGSPTHVDYVGGGYCGAGLQGPISADGVPAGSSMQLPNGSYGSGGPSTSWTMGLDDSYDPSKSLLKYLVSPWNTL</sequence>
<evidence type="ECO:0000256" key="1">
    <source>
        <dbReference type="SAM" id="MobiDB-lite"/>
    </source>
</evidence>
<comment type="caution">
    <text evidence="2">The sequence shown here is derived from an EMBL/GenBank/DDBJ whole genome shotgun (WGS) entry which is preliminary data.</text>
</comment>
<gene>
    <name evidence="2" type="ORF">PR048_028075</name>
</gene>
<evidence type="ECO:0008006" key="4">
    <source>
        <dbReference type="Google" id="ProtNLM"/>
    </source>
</evidence>
<feature type="region of interest" description="Disordered" evidence="1">
    <location>
        <begin position="173"/>
        <end position="192"/>
    </location>
</feature>
<keyword evidence="3" id="KW-1185">Reference proteome</keyword>
<reference evidence="2 3" key="1">
    <citation type="submission" date="2023-02" db="EMBL/GenBank/DDBJ databases">
        <title>LHISI_Scaffold_Assembly.</title>
        <authorList>
            <person name="Stuart O.P."/>
            <person name="Cleave R."/>
            <person name="Magrath M.J.L."/>
            <person name="Mikheyev A.S."/>
        </authorList>
    </citation>
    <scope>NUCLEOTIDE SEQUENCE [LARGE SCALE GENOMIC DNA]</scope>
    <source>
        <strain evidence="2">Daus_M_001</strain>
        <tissue evidence="2">Leg muscle</tissue>
    </source>
</reference>
<feature type="compositionally biased region" description="Low complexity" evidence="1">
    <location>
        <begin position="27"/>
        <end position="61"/>
    </location>
</feature>
<feature type="region of interest" description="Disordered" evidence="1">
    <location>
        <begin position="1"/>
        <end position="62"/>
    </location>
</feature>
<feature type="compositionally biased region" description="Polar residues" evidence="1">
    <location>
        <begin position="1"/>
        <end position="26"/>
    </location>
</feature>
<proteinExistence type="predicted"/>
<name>A0ABQ9GI79_9NEOP</name>
<evidence type="ECO:0000313" key="3">
    <source>
        <dbReference type="Proteomes" id="UP001159363"/>
    </source>
</evidence>
<organism evidence="2 3">
    <name type="scientific">Dryococelus australis</name>
    <dbReference type="NCBI Taxonomy" id="614101"/>
    <lineage>
        <taxon>Eukaryota</taxon>
        <taxon>Metazoa</taxon>
        <taxon>Ecdysozoa</taxon>
        <taxon>Arthropoda</taxon>
        <taxon>Hexapoda</taxon>
        <taxon>Insecta</taxon>
        <taxon>Pterygota</taxon>
        <taxon>Neoptera</taxon>
        <taxon>Polyneoptera</taxon>
        <taxon>Phasmatodea</taxon>
        <taxon>Verophasmatodea</taxon>
        <taxon>Anareolatae</taxon>
        <taxon>Phasmatidae</taxon>
        <taxon>Eurycanthinae</taxon>
        <taxon>Dryococelus</taxon>
    </lineage>
</organism>
<dbReference type="Proteomes" id="UP001159363">
    <property type="component" value="Chromosome 11"/>
</dbReference>
<dbReference type="EMBL" id="JARBHB010000012">
    <property type="protein sequence ID" value="KAJ8871739.1"/>
    <property type="molecule type" value="Genomic_DNA"/>
</dbReference>
<protein>
    <recommendedName>
        <fullName evidence="4">Thyroid hormone receptor-associated protein complex subunit</fullName>
    </recommendedName>
</protein>
<accession>A0ABQ9GI79</accession>
<evidence type="ECO:0000313" key="2">
    <source>
        <dbReference type="EMBL" id="KAJ8871739.1"/>
    </source>
</evidence>
<feature type="compositionally biased region" description="Low complexity" evidence="1">
    <location>
        <begin position="105"/>
        <end position="114"/>
    </location>
</feature>
<feature type="region of interest" description="Disordered" evidence="1">
    <location>
        <begin position="98"/>
        <end position="167"/>
    </location>
</feature>